<proteinExistence type="inferred from homology"/>
<keyword evidence="9 17" id="KW-0732">Signal</keyword>
<keyword evidence="13" id="KW-0325">Glycoprotein</keyword>
<dbReference type="PANTHER" id="PTHR37928:SF2">
    <property type="entry name" value="GPI ANCHORED CFEM DOMAIN PROTEIN (AFU_ORTHOLOGUE AFUA_6G10580)"/>
    <property type="match status" value="1"/>
</dbReference>
<evidence type="ECO:0000256" key="10">
    <source>
        <dbReference type="ARBA" id="ARBA00023004"/>
    </source>
</evidence>
<keyword evidence="6 15" id="KW-0349">Heme</keyword>
<dbReference type="PROSITE" id="PS52012">
    <property type="entry name" value="CFEM"/>
    <property type="match status" value="1"/>
</dbReference>
<dbReference type="InterPro" id="IPR051735">
    <property type="entry name" value="CFEM_domain"/>
</dbReference>
<name>A0A8H6QPH9_9EURO</name>
<evidence type="ECO:0000256" key="5">
    <source>
        <dbReference type="ARBA" id="ARBA00022525"/>
    </source>
</evidence>
<evidence type="ECO:0000313" key="19">
    <source>
        <dbReference type="EMBL" id="KAF7175922.1"/>
    </source>
</evidence>
<accession>A0A8H6QPH9</accession>
<comment type="caution">
    <text evidence="15">Lacks conserved residue(s) required for the propagation of feature annotation.</text>
</comment>
<keyword evidence="20" id="KW-1185">Reference proteome</keyword>
<dbReference type="AlphaFoldDB" id="A0A8H6QPH9"/>
<sequence length="228" mass="22403">MKLYSVALALAACLSMAAAQGLDGLPDCAKSCATDSIPASCGLDVKCICTDSSFITGISCCILKSCPPDKQQEEEEDAHPFFLTAAVQFANQICKTAGVTNMPQSPSCENENQSATGTSSGSSTTTSGSSTSDPSSTSDSSTSDSSTSDSSTSDSSTSGSSTKTGTNESNTSQTAATATTSTTSTTGSTTSSATSAAHTSAGAAVSQHKDIGLIAAAGAAVAAFGMLA</sequence>
<evidence type="ECO:0000256" key="6">
    <source>
        <dbReference type="ARBA" id="ARBA00022617"/>
    </source>
</evidence>
<keyword evidence="11" id="KW-0472">Membrane</keyword>
<keyword evidence="5" id="KW-0964">Secreted</keyword>
<evidence type="ECO:0000256" key="3">
    <source>
        <dbReference type="ARBA" id="ARBA00010031"/>
    </source>
</evidence>
<evidence type="ECO:0000259" key="18">
    <source>
        <dbReference type="PROSITE" id="PS52012"/>
    </source>
</evidence>
<feature type="compositionally biased region" description="Polar residues" evidence="16">
    <location>
        <begin position="102"/>
        <end position="115"/>
    </location>
</feature>
<reference evidence="19" key="1">
    <citation type="submission" date="2020-06" db="EMBL/GenBank/DDBJ databases">
        <title>Draft genome sequences of strains closely related to Aspergillus parafelis and Aspergillus hiratsukae.</title>
        <authorList>
            <person name="Dos Santos R.A.C."/>
            <person name="Rivero-Menendez O."/>
            <person name="Steenwyk J.L."/>
            <person name="Mead M.E."/>
            <person name="Goldman G.H."/>
            <person name="Alastruey-Izquierdo A."/>
            <person name="Rokas A."/>
        </authorList>
    </citation>
    <scope>NUCLEOTIDE SEQUENCE</scope>
    <source>
        <strain evidence="19">CNM-CM7691</strain>
    </source>
</reference>
<keyword evidence="14" id="KW-0449">Lipoprotein</keyword>
<evidence type="ECO:0000256" key="11">
    <source>
        <dbReference type="ARBA" id="ARBA00023136"/>
    </source>
</evidence>
<evidence type="ECO:0000256" key="16">
    <source>
        <dbReference type="SAM" id="MobiDB-lite"/>
    </source>
</evidence>
<evidence type="ECO:0000256" key="14">
    <source>
        <dbReference type="ARBA" id="ARBA00023288"/>
    </source>
</evidence>
<evidence type="ECO:0000256" key="1">
    <source>
        <dbReference type="ARBA" id="ARBA00004609"/>
    </source>
</evidence>
<comment type="subcellular location">
    <subcellularLocation>
        <location evidence="1">Cell membrane</location>
        <topology evidence="1">Lipid-anchor</topology>
        <topology evidence="1">GPI-anchor</topology>
    </subcellularLocation>
    <subcellularLocation>
        <location evidence="2">Secreted</location>
    </subcellularLocation>
</comment>
<dbReference type="GO" id="GO:0005576">
    <property type="term" value="C:extracellular region"/>
    <property type="evidence" value="ECO:0007669"/>
    <property type="project" value="UniProtKB-SubCell"/>
</dbReference>
<feature type="signal peptide" evidence="17">
    <location>
        <begin position="1"/>
        <end position="19"/>
    </location>
</feature>
<evidence type="ECO:0000256" key="9">
    <source>
        <dbReference type="ARBA" id="ARBA00022729"/>
    </source>
</evidence>
<feature type="compositionally biased region" description="Low complexity" evidence="16">
    <location>
        <begin position="116"/>
        <end position="193"/>
    </location>
</feature>
<dbReference type="PANTHER" id="PTHR37928">
    <property type="entry name" value="CFEM DOMAIN PROTEIN (AFU_ORTHOLOGUE AFUA_6G14090)"/>
    <property type="match status" value="1"/>
</dbReference>
<keyword evidence="8 15" id="KW-0479">Metal-binding</keyword>
<evidence type="ECO:0000256" key="8">
    <source>
        <dbReference type="ARBA" id="ARBA00022723"/>
    </source>
</evidence>
<dbReference type="GO" id="GO:0005886">
    <property type="term" value="C:plasma membrane"/>
    <property type="evidence" value="ECO:0007669"/>
    <property type="project" value="UniProtKB-SubCell"/>
</dbReference>
<feature type="region of interest" description="Disordered" evidence="16">
    <location>
        <begin position="102"/>
        <end position="193"/>
    </location>
</feature>
<evidence type="ECO:0000256" key="17">
    <source>
        <dbReference type="SAM" id="SignalP"/>
    </source>
</evidence>
<dbReference type="GO" id="GO:0046872">
    <property type="term" value="F:metal ion binding"/>
    <property type="evidence" value="ECO:0007669"/>
    <property type="project" value="UniProtKB-UniRule"/>
</dbReference>
<evidence type="ECO:0000256" key="2">
    <source>
        <dbReference type="ARBA" id="ARBA00004613"/>
    </source>
</evidence>
<keyword evidence="7" id="KW-0336">GPI-anchor</keyword>
<dbReference type="Pfam" id="PF05730">
    <property type="entry name" value="CFEM"/>
    <property type="match status" value="1"/>
</dbReference>
<protein>
    <recommendedName>
        <fullName evidence="18">CFEM domain-containing protein</fullName>
    </recommendedName>
</protein>
<evidence type="ECO:0000256" key="4">
    <source>
        <dbReference type="ARBA" id="ARBA00022475"/>
    </source>
</evidence>
<evidence type="ECO:0000256" key="12">
    <source>
        <dbReference type="ARBA" id="ARBA00023157"/>
    </source>
</evidence>
<organism evidence="19 20">
    <name type="scientific">Aspergillus felis</name>
    <dbReference type="NCBI Taxonomy" id="1287682"/>
    <lineage>
        <taxon>Eukaryota</taxon>
        <taxon>Fungi</taxon>
        <taxon>Dikarya</taxon>
        <taxon>Ascomycota</taxon>
        <taxon>Pezizomycotina</taxon>
        <taxon>Eurotiomycetes</taxon>
        <taxon>Eurotiomycetidae</taxon>
        <taxon>Eurotiales</taxon>
        <taxon>Aspergillaceae</taxon>
        <taxon>Aspergillus</taxon>
        <taxon>Aspergillus subgen. Fumigati</taxon>
    </lineage>
</organism>
<dbReference type="Proteomes" id="UP000641853">
    <property type="component" value="Unassembled WGS sequence"/>
</dbReference>
<feature type="domain" description="CFEM" evidence="18">
    <location>
        <begin position="1"/>
        <end position="122"/>
    </location>
</feature>
<keyword evidence="10 15" id="KW-0408">Iron</keyword>
<keyword evidence="4" id="KW-1003">Cell membrane</keyword>
<dbReference type="GO" id="GO:0098552">
    <property type="term" value="C:side of membrane"/>
    <property type="evidence" value="ECO:0007669"/>
    <property type="project" value="UniProtKB-KW"/>
</dbReference>
<evidence type="ECO:0000256" key="13">
    <source>
        <dbReference type="ARBA" id="ARBA00023180"/>
    </source>
</evidence>
<comment type="similarity">
    <text evidence="3">Belongs to the RBT5 family.</text>
</comment>
<feature type="chain" id="PRO_5034097856" description="CFEM domain-containing protein" evidence="17">
    <location>
        <begin position="20"/>
        <end position="228"/>
    </location>
</feature>
<evidence type="ECO:0000313" key="20">
    <source>
        <dbReference type="Proteomes" id="UP000641853"/>
    </source>
</evidence>
<evidence type="ECO:0000256" key="15">
    <source>
        <dbReference type="PROSITE-ProRule" id="PRU01356"/>
    </source>
</evidence>
<comment type="caution">
    <text evidence="19">The sequence shown here is derived from an EMBL/GenBank/DDBJ whole genome shotgun (WGS) entry which is preliminary data.</text>
</comment>
<gene>
    <name evidence="19" type="ORF">CNMCM7691_000454</name>
</gene>
<evidence type="ECO:0000256" key="7">
    <source>
        <dbReference type="ARBA" id="ARBA00022622"/>
    </source>
</evidence>
<dbReference type="EMBL" id="JACBAG010001918">
    <property type="protein sequence ID" value="KAF7175922.1"/>
    <property type="molecule type" value="Genomic_DNA"/>
</dbReference>
<dbReference type="InterPro" id="IPR008427">
    <property type="entry name" value="Extracellular_membr_CFEM_dom"/>
</dbReference>
<feature type="binding site" description="axial binding residue" evidence="15">
    <location>
        <position position="44"/>
    </location>
    <ligand>
        <name>heme</name>
        <dbReference type="ChEBI" id="CHEBI:30413"/>
    </ligand>
    <ligandPart>
        <name>Fe</name>
        <dbReference type="ChEBI" id="CHEBI:18248"/>
    </ligandPart>
</feature>
<keyword evidence="12" id="KW-1015">Disulfide bond</keyword>